<keyword evidence="2" id="KW-1133">Transmembrane helix</keyword>
<protein>
    <submittedName>
        <fullName evidence="4">ABC transporter permease</fullName>
    </submittedName>
</protein>
<keyword evidence="2" id="KW-0812">Transmembrane</keyword>
<dbReference type="Pfam" id="PF25362">
    <property type="entry name" value="bPH_11"/>
    <property type="match status" value="1"/>
</dbReference>
<dbReference type="AlphaFoldDB" id="A0A2N6VQR1"/>
<feature type="transmembrane region" description="Helical" evidence="2">
    <location>
        <begin position="6"/>
        <end position="22"/>
    </location>
</feature>
<evidence type="ECO:0000313" key="5">
    <source>
        <dbReference type="Proteomes" id="UP000235598"/>
    </source>
</evidence>
<evidence type="ECO:0000259" key="3">
    <source>
        <dbReference type="Pfam" id="PF25362"/>
    </source>
</evidence>
<dbReference type="OrthoDB" id="3826692at2"/>
<evidence type="ECO:0000256" key="1">
    <source>
        <dbReference type="SAM" id="MobiDB-lite"/>
    </source>
</evidence>
<evidence type="ECO:0000313" key="4">
    <source>
        <dbReference type="EMBL" id="PMD06437.1"/>
    </source>
</evidence>
<reference evidence="4 5" key="1">
    <citation type="submission" date="2017-09" db="EMBL/GenBank/DDBJ databases">
        <title>Bacterial strain isolated from the female urinary microbiota.</title>
        <authorList>
            <person name="Thomas-White K."/>
            <person name="Kumar N."/>
            <person name="Forster S."/>
            <person name="Putonti C."/>
            <person name="Lawley T."/>
            <person name="Wolfe A.J."/>
        </authorList>
    </citation>
    <scope>NUCLEOTIDE SEQUENCE [LARGE SCALE GENOMIC DNA]</scope>
    <source>
        <strain evidence="4 5">UMB1301</strain>
    </source>
</reference>
<sequence>MDRVIPVLVLLVVLAVLFFLMWKGWKNRQASQAHIPEPPRPTREPAGPGHPGMYVATTYATDPLERINVHHLGVRTNGTMHIEDDRVVFMLDGIDGIEIPFTAIDEVTTASGMVGKFVEKDGLVVIVWTLGDTQVATGFRPRLAHARTEILESLALTEKVK</sequence>
<evidence type="ECO:0000256" key="2">
    <source>
        <dbReference type="SAM" id="Phobius"/>
    </source>
</evidence>
<proteinExistence type="predicted"/>
<dbReference type="Proteomes" id="UP000235598">
    <property type="component" value="Unassembled WGS sequence"/>
</dbReference>
<accession>A0A2N6VQR1</accession>
<keyword evidence="2" id="KW-0472">Membrane</keyword>
<organism evidence="4 5">
    <name type="scientific">Brevibacterium paucivorans</name>
    <dbReference type="NCBI Taxonomy" id="170994"/>
    <lineage>
        <taxon>Bacteria</taxon>
        <taxon>Bacillati</taxon>
        <taxon>Actinomycetota</taxon>
        <taxon>Actinomycetes</taxon>
        <taxon>Micrococcales</taxon>
        <taxon>Brevibacteriaceae</taxon>
        <taxon>Brevibacterium</taxon>
    </lineage>
</organism>
<comment type="caution">
    <text evidence="4">The sequence shown here is derived from an EMBL/GenBank/DDBJ whole genome shotgun (WGS) entry which is preliminary data.</text>
</comment>
<name>A0A2N6VQR1_9MICO</name>
<feature type="domain" description="PH" evidence="3">
    <location>
        <begin position="34"/>
        <end position="153"/>
    </location>
</feature>
<feature type="region of interest" description="Disordered" evidence="1">
    <location>
        <begin position="31"/>
        <end position="50"/>
    </location>
</feature>
<dbReference type="RefSeq" id="WP_102238082.1">
    <property type="nucleotide sequence ID" value="NZ_PNHK01000001.1"/>
</dbReference>
<dbReference type="EMBL" id="PNHK01000001">
    <property type="protein sequence ID" value="PMD06437.1"/>
    <property type="molecule type" value="Genomic_DNA"/>
</dbReference>
<gene>
    <name evidence="4" type="ORF">CJ199_03475</name>
</gene>
<dbReference type="InterPro" id="IPR057446">
    <property type="entry name" value="PH_bac"/>
</dbReference>